<evidence type="ECO:0000313" key="1">
    <source>
        <dbReference type="Ensembl" id="ENSMALP00000026499.1"/>
    </source>
</evidence>
<reference evidence="1" key="2">
    <citation type="submission" date="2025-09" db="UniProtKB">
        <authorList>
            <consortium name="Ensembl"/>
        </authorList>
    </citation>
    <scope>IDENTIFICATION</scope>
</reference>
<dbReference type="AlphaFoldDB" id="A0A3Q3K1D3"/>
<protein>
    <recommendedName>
        <fullName evidence="3">SPIN-DOC-like zinc-finger domain-containing protein</fullName>
    </recommendedName>
</protein>
<dbReference type="GO" id="GO:0045725">
    <property type="term" value="P:positive regulation of glycogen biosynthetic process"/>
    <property type="evidence" value="ECO:0007669"/>
    <property type="project" value="TreeGrafter"/>
</dbReference>
<keyword evidence="2" id="KW-1185">Reference proteome</keyword>
<reference evidence="1" key="1">
    <citation type="submission" date="2025-08" db="UniProtKB">
        <authorList>
            <consortium name="Ensembl"/>
        </authorList>
    </citation>
    <scope>IDENTIFICATION</scope>
</reference>
<sequence length="385" mass="43188">MSKKRKIDAQGRQFHETNTCLCFKVEKPVCLLCYETSVVKEYNLRRHFDTKHGARYAKFSLQEKQKIVAEYVHKTFSLAVDESTDNADTAHLSIFIRGVKPDLSLTEELLDVAAMHGTTTGWDIFDAVEKSVSKNGVPAMCGGKTGLVGLMKEKLQKSNTPLITYHCIIHQEALCTVLAGGGLGAWRRAVPDRSKVAEAKENPCLNSQIPNWLCDFAWLSCRDVNNDRWNRNNLAHFPVCQSISASVPGAFSCAQSATKLNWLMNECDRHFSDFKAQHSGFAIFADPFTADVCSAPHHLQMELIELQSDSGLIPRCCNRGLLPSTTPGLMPHTYLCEQIFSIINLNKTKHRSRITDDNLLTTLTHWSGGNNVRHPSRKHIGKHFY</sequence>
<name>A0A3Q3K1D3_MONAL</name>
<dbReference type="PANTHER" id="PTHR45913">
    <property type="entry name" value="EPM2A-INTERACTING PROTEIN 1"/>
    <property type="match status" value="1"/>
</dbReference>
<proteinExistence type="predicted"/>
<dbReference type="STRING" id="43700.ENSMALP00000026499"/>
<dbReference type="PANTHER" id="PTHR45913:SF11">
    <property type="entry name" value="EPM2A-INTERACTING PROTEIN 1"/>
    <property type="match status" value="1"/>
</dbReference>
<accession>A0A3Q3K1D3</accession>
<organism evidence="1 2">
    <name type="scientific">Monopterus albus</name>
    <name type="common">Swamp eel</name>
    <dbReference type="NCBI Taxonomy" id="43700"/>
    <lineage>
        <taxon>Eukaryota</taxon>
        <taxon>Metazoa</taxon>
        <taxon>Chordata</taxon>
        <taxon>Craniata</taxon>
        <taxon>Vertebrata</taxon>
        <taxon>Euteleostomi</taxon>
        <taxon>Actinopterygii</taxon>
        <taxon>Neopterygii</taxon>
        <taxon>Teleostei</taxon>
        <taxon>Neoteleostei</taxon>
        <taxon>Acanthomorphata</taxon>
        <taxon>Anabantaria</taxon>
        <taxon>Synbranchiformes</taxon>
        <taxon>Synbranchidae</taxon>
        <taxon>Monopterus</taxon>
    </lineage>
</organism>
<evidence type="ECO:0008006" key="3">
    <source>
        <dbReference type="Google" id="ProtNLM"/>
    </source>
</evidence>
<dbReference type="Ensembl" id="ENSMALT00000026983.1">
    <property type="protein sequence ID" value="ENSMALP00000026499.1"/>
    <property type="gene ID" value="ENSMALG00000018385.1"/>
</dbReference>
<evidence type="ECO:0000313" key="2">
    <source>
        <dbReference type="Proteomes" id="UP000261600"/>
    </source>
</evidence>
<dbReference type="Proteomes" id="UP000261600">
    <property type="component" value="Unplaced"/>
</dbReference>